<accession>A0ABS1TFC2</accession>
<gene>
    <name evidence="7" type="ORF">JK636_12970</name>
</gene>
<sequence>MPSGVLIITIAVVILALGFDFINGFHDTANAIATSVSTRVLTPRVAILMSAVLNFVGAFLSSEVAKTVGSGIIDPKAVIPEVVIAALIGAIIWNLITWYFGIPSSSSHALIGGLLGSAIVYKSMSLAVVNWMQLWNKIILWLILSPVIGFAAGYIIMIALQWILRKTRPATVTKVFSKAQIASAAAMALNHGMNDAQKSMGIITMALVSAGALTTFTVPTWVKFSCAVAMACGTSIGGWKIIKTMGHNMAKLAPVNGFAAETGAAAVIFTASMMHAPVSTTHIISTSIMGVGASKRLSSVRWTVAKNIVWAWVLTIPICAALSGVSIFIITRVFGL</sequence>
<comment type="subcellular location">
    <subcellularLocation>
        <location evidence="1">Membrane</location>
        <topology evidence="1">Multi-pass membrane protein</topology>
    </subcellularLocation>
</comment>
<feature type="transmembrane region" description="Helical" evidence="6">
    <location>
        <begin position="82"/>
        <end position="102"/>
    </location>
</feature>
<evidence type="ECO:0000313" key="7">
    <source>
        <dbReference type="EMBL" id="MBL4936668.1"/>
    </source>
</evidence>
<feature type="transmembrane region" description="Helical" evidence="6">
    <location>
        <begin position="6"/>
        <end position="25"/>
    </location>
</feature>
<evidence type="ECO:0000256" key="5">
    <source>
        <dbReference type="ARBA" id="ARBA00023136"/>
    </source>
</evidence>
<dbReference type="Proteomes" id="UP000632377">
    <property type="component" value="Unassembled WGS sequence"/>
</dbReference>
<feature type="transmembrane region" description="Helical" evidence="6">
    <location>
        <begin position="138"/>
        <end position="164"/>
    </location>
</feature>
<keyword evidence="5 6" id="KW-0472">Membrane</keyword>
<evidence type="ECO:0000256" key="2">
    <source>
        <dbReference type="ARBA" id="ARBA00022448"/>
    </source>
</evidence>
<feature type="transmembrane region" description="Helical" evidence="6">
    <location>
        <begin position="308"/>
        <end position="330"/>
    </location>
</feature>
<evidence type="ECO:0000256" key="4">
    <source>
        <dbReference type="ARBA" id="ARBA00022989"/>
    </source>
</evidence>
<dbReference type="InterPro" id="IPR001204">
    <property type="entry name" value="Phos_transporter"/>
</dbReference>
<evidence type="ECO:0000256" key="6">
    <source>
        <dbReference type="SAM" id="Phobius"/>
    </source>
</evidence>
<comment type="caution">
    <text evidence="7">The sequence shown here is derived from an EMBL/GenBank/DDBJ whole genome shotgun (WGS) entry which is preliminary data.</text>
</comment>
<keyword evidence="2" id="KW-0813">Transport</keyword>
<dbReference type="EMBL" id="JAESWC010000008">
    <property type="protein sequence ID" value="MBL4936668.1"/>
    <property type="molecule type" value="Genomic_DNA"/>
</dbReference>
<dbReference type="RefSeq" id="WP_202749429.1">
    <property type="nucleotide sequence ID" value="NZ_JAESWC010000008.1"/>
</dbReference>
<keyword evidence="3 6" id="KW-0812">Transmembrane</keyword>
<keyword evidence="8" id="KW-1185">Reference proteome</keyword>
<feature type="transmembrane region" description="Helical" evidence="6">
    <location>
        <begin position="45"/>
        <end position="62"/>
    </location>
</feature>
<reference evidence="7 8" key="1">
    <citation type="submission" date="2021-01" db="EMBL/GenBank/DDBJ databases">
        <title>Genome public.</title>
        <authorList>
            <person name="Liu C."/>
            <person name="Sun Q."/>
        </authorList>
    </citation>
    <scope>NUCLEOTIDE SEQUENCE [LARGE SCALE GENOMIC DNA]</scope>
    <source>
        <strain evidence="7 8">YIM B02515</strain>
    </source>
</reference>
<feature type="transmembrane region" description="Helical" evidence="6">
    <location>
        <begin position="199"/>
        <end position="216"/>
    </location>
</feature>
<protein>
    <submittedName>
        <fullName evidence="7">Inorganic phosphate transporter</fullName>
    </submittedName>
</protein>
<proteinExistence type="predicted"/>
<evidence type="ECO:0000313" key="8">
    <source>
        <dbReference type="Proteomes" id="UP000632377"/>
    </source>
</evidence>
<dbReference type="PANTHER" id="PTHR11101:SF80">
    <property type="entry name" value="PHOSPHATE TRANSPORTER"/>
    <property type="match status" value="1"/>
</dbReference>
<keyword evidence="4 6" id="KW-1133">Transmembrane helix</keyword>
<dbReference type="PANTHER" id="PTHR11101">
    <property type="entry name" value="PHOSPHATE TRANSPORTER"/>
    <property type="match status" value="1"/>
</dbReference>
<name>A0ABS1TFC2_9CLOT</name>
<feature type="transmembrane region" description="Helical" evidence="6">
    <location>
        <begin position="109"/>
        <end position="132"/>
    </location>
</feature>
<organism evidence="7 8">
    <name type="scientific">Clostridium rhizosphaerae</name>
    <dbReference type="NCBI Taxonomy" id="2803861"/>
    <lineage>
        <taxon>Bacteria</taxon>
        <taxon>Bacillati</taxon>
        <taxon>Bacillota</taxon>
        <taxon>Clostridia</taxon>
        <taxon>Eubacteriales</taxon>
        <taxon>Clostridiaceae</taxon>
        <taxon>Clostridium</taxon>
    </lineage>
</organism>
<evidence type="ECO:0000256" key="3">
    <source>
        <dbReference type="ARBA" id="ARBA00022692"/>
    </source>
</evidence>
<evidence type="ECO:0000256" key="1">
    <source>
        <dbReference type="ARBA" id="ARBA00004141"/>
    </source>
</evidence>
<dbReference type="Pfam" id="PF01384">
    <property type="entry name" value="PHO4"/>
    <property type="match status" value="2"/>
</dbReference>